<dbReference type="SUPFAM" id="SSF47226">
    <property type="entry name" value="Histidine-containing phosphotransfer domain, HPT domain"/>
    <property type="match status" value="1"/>
</dbReference>
<dbReference type="InterPro" id="IPR004358">
    <property type="entry name" value="Sig_transdc_His_kin-like_C"/>
</dbReference>
<dbReference type="SUPFAM" id="SSF47384">
    <property type="entry name" value="Homodimeric domain of signal transducing histidine kinase"/>
    <property type="match status" value="1"/>
</dbReference>
<dbReference type="SMART" id="SM00387">
    <property type="entry name" value="HATPase_c"/>
    <property type="match status" value="1"/>
</dbReference>
<evidence type="ECO:0000259" key="15">
    <source>
        <dbReference type="PROSITE" id="PS50894"/>
    </source>
</evidence>
<dbReference type="PRINTS" id="PR00344">
    <property type="entry name" value="BCTRLSENSOR"/>
</dbReference>
<accession>A0ABV9Q2T9</accession>
<dbReference type="SUPFAM" id="SSF55052">
    <property type="entry name" value="CheY-binding domain of CheA"/>
    <property type="match status" value="1"/>
</dbReference>
<dbReference type="InterPro" id="IPR035891">
    <property type="entry name" value="CheY-binding_CheA"/>
</dbReference>
<dbReference type="Pfam" id="PF01584">
    <property type="entry name" value="CheW"/>
    <property type="match status" value="1"/>
</dbReference>
<feature type="domain" description="Histidine kinase" evidence="13">
    <location>
        <begin position="303"/>
        <end position="553"/>
    </location>
</feature>
<evidence type="ECO:0000313" key="17">
    <source>
        <dbReference type="Proteomes" id="UP001596002"/>
    </source>
</evidence>
<proteinExistence type="predicted"/>
<dbReference type="CDD" id="cd00731">
    <property type="entry name" value="CheA_reg"/>
    <property type="match status" value="1"/>
</dbReference>
<dbReference type="PROSITE" id="PS50894">
    <property type="entry name" value="HPT"/>
    <property type="match status" value="1"/>
</dbReference>
<protein>
    <recommendedName>
        <fullName evidence="3">Chemotaxis protein CheA</fullName>
        <ecNumber evidence="2">2.7.13.3</ecNumber>
    </recommendedName>
</protein>
<evidence type="ECO:0000256" key="4">
    <source>
        <dbReference type="ARBA" id="ARBA00022500"/>
    </source>
</evidence>
<dbReference type="InterPro" id="IPR037052">
    <property type="entry name" value="CheA-like_P2_sf"/>
</dbReference>
<gene>
    <name evidence="16" type="ORF">ACFO8Q_15780</name>
</gene>
<keyword evidence="4" id="KW-0145">Chemotaxis</keyword>
<evidence type="ECO:0000256" key="5">
    <source>
        <dbReference type="ARBA" id="ARBA00022553"/>
    </source>
</evidence>
<evidence type="ECO:0000256" key="2">
    <source>
        <dbReference type="ARBA" id="ARBA00012438"/>
    </source>
</evidence>
<dbReference type="InterPro" id="IPR005467">
    <property type="entry name" value="His_kinase_dom"/>
</dbReference>
<evidence type="ECO:0000256" key="3">
    <source>
        <dbReference type="ARBA" id="ARBA00021495"/>
    </source>
</evidence>
<dbReference type="InterPro" id="IPR036097">
    <property type="entry name" value="HisK_dim/P_sf"/>
</dbReference>
<dbReference type="SUPFAM" id="SSF55874">
    <property type="entry name" value="ATPase domain of HSP90 chaperone/DNA topoisomerase II/histidine kinase"/>
    <property type="match status" value="1"/>
</dbReference>
<dbReference type="SUPFAM" id="SSF50341">
    <property type="entry name" value="CheW-like"/>
    <property type="match status" value="1"/>
</dbReference>
<dbReference type="InterPro" id="IPR002545">
    <property type="entry name" value="CheW-lke_dom"/>
</dbReference>
<dbReference type="SMART" id="SM00073">
    <property type="entry name" value="HPT"/>
    <property type="match status" value="1"/>
</dbReference>
<keyword evidence="5 11" id="KW-0597">Phosphoprotein</keyword>
<dbReference type="InterPro" id="IPR008207">
    <property type="entry name" value="Sig_transdc_His_kin_Hpt_dom"/>
</dbReference>
<evidence type="ECO:0000256" key="10">
    <source>
        <dbReference type="ARBA" id="ARBA00023012"/>
    </source>
</evidence>
<dbReference type="CDD" id="cd00088">
    <property type="entry name" value="HPT"/>
    <property type="match status" value="1"/>
</dbReference>
<dbReference type="InterPro" id="IPR036061">
    <property type="entry name" value="CheW-like_dom_sf"/>
</dbReference>
<dbReference type="Proteomes" id="UP001596002">
    <property type="component" value="Unassembled WGS sequence"/>
</dbReference>
<dbReference type="PANTHER" id="PTHR43395">
    <property type="entry name" value="SENSOR HISTIDINE KINASE CHEA"/>
    <property type="match status" value="1"/>
</dbReference>
<dbReference type="Pfam" id="PF01627">
    <property type="entry name" value="Hpt"/>
    <property type="match status" value="1"/>
</dbReference>
<evidence type="ECO:0000259" key="13">
    <source>
        <dbReference type="PROSITE" id="PS50109"/>
    </source>
</evidence>
<dbReference type="CDD" id="cd16916">
    <property type="entry name" value="HATPase_CheA-like"/>
    <property type="match status" value="1"/>
</dbReference>
<dbReference type="InterPro" id="IPR037006">
    <property type="entry name" value="CheA-like_homodim_sf"/>
</dbReference>
<dbReference type="Gene3D" id="1.20.120.160">
    <property type="entry name" value="HPT domain"/>
    <property type="match status" value="1"/>
</dbReference>
<dbReference type="InterPro" id="IPR051315">
    <property type="entry name" value="Bact_Chemotaxis_CheA"/>
</dbReference>
<keyword evidence="10" id="KW-0902">Two-component regulatory system</keyword>
<keyword evidence="6" id="KW-0808">Transferase</keyword>
<dbReference type="InterPro" id="IPR004105">
    <property type="entry name" value="CheA-like_dim"/>
</dbReference>
<dbReference type="Pfam" id="PF02895">
    <property type="entry name" value="H-kinase_dim"/>
    <property type="match status" value="1"/>
</dbReference>
<evidence type="ECO:0000256" key="7">
    <source>
        <dbReference type="ARBA" id="ARBA00022741"/>
    </source>
</evidence>
<dbReference type="InterPro" id="IPR036890">
    <property type="entry name" value="HATPase_C_sf"/>
</dbReference>
<evidence type="ECO:0000256" key="1">
    <source>
        <dbReference type="ARBA" id="ARBA00000085"/>
    </source>
</evidence>
<feature type="compositionally biased region" description="Polar residues" evidence="12">
    <location>
        <begin position="281"/>
        <end position="295"/>
    </location>
</feature>
<dbReference type="Gene3D" id="1.10.287.560">
    <property type="entry name" value="Histidine kinase CheA-like, homodimeric domain"/>
    <property type="match status" value="1"/>
</dbReference>
<evidence type="ECO:0000259" key="14">
    <source>
        <dbReference type="PROSITE" id="PS50851"/>
    </source>
</evidence>
<dbReference type="InterPro" id="IPR036641">
    <property type="entry name" value="HPT_dom_sf"/>
</dbReference>
<keyword evidence="17" id="KW-1185">Reference proteome</keyword>
<dbReference type="Gene3D" id="3.30.565.10">
    <property type="entry name" value="Histidine kinase-like ATPase, C-terminal domain"/>
    <property type="match status" value="1"/>
</dbReference>
<dbReference type="InterPro" id="IPR010808">
    <property type="entry name" value="CheA_P2-bd"/>
</dbReference>
<dbReference type="PROSITE" id="PS50851">
    <property type="entry name" value="CHEW"/>
    <property type="match status" value="1"/>
</dbReference>
<keyword evidence="9" id="KW-0067">ATP-binding</keyword>
<keyword evidence="8" id="KW-0418">Kinase</keyword>
<feature type="modified residue" description="Phosphohistidine" evidence="11">
    <location>
        <position position="46"/>
    </location>
</feature>
<sequence length="687" mass="75432">MDMNQYMEMFIEESKEHLQAINENLLALEQSPTDLEIVNLIFRSAHTLKGMAATMGFEKMAHLTHEMENGLDLMRNDKLAVTEQVMDVLFRCVDILESQLASIIETGTDASVEIEDIVKNVVSVIEGKPSAFSGSVAQSKKNSESSVIFNQYEQTVIKESVTSGKSVYSIRIVLDKGCVLRAARSYMVFNAYEDLGEIIKSSPSAEDIEEEKFENEFEIVLITEADLETVRKTGLQVSEVAVVDVHKIDPARLEGQQAAAEAAAASIAAESAKVSASAVSTSPQGKESNGTTGKPQTDAKKLAAGKSVRVDIERLDVLMNLFSELVIDKTRLEQISREISNPELAETVEHMSRVSTDLQSLVMTIRMVPVETVFNRFPRMIRDLAKELNKKVDFEILGAETELDRTVIDEIGDPLVHMLRNALDHGLETPEERIKAGKNEVGKLQLIAYHSGNHVFIEISEDGRGIDRSKILQKAIDRGLADPGRVESLTNEQVFDFMFKSGFSTAEKISDVSGRGVGLDVVKSKIESLGGRVVVNSVLGEGTKFIIQLPLTLSIIQAMLVHIGEEKYAIPLTSIIETAHLKRSDIKSVHSQTVMDFRGKVVPLVYLEEVFSIPREEPENHDGENVVIVRKGEKLAALVVDSFIGQQEVVLKSLGKYLSGGIFGISGSTILGDGQVALILDCNALIC</sequence>
<keyword evidence="7" id="KW-0547">Nucleotide-binding</keyword>
<organism evidence="16 17">
    <name type="scientific">Effusibacillus consociatus</name>
    <dbReference type="NCBI Taxonomy" id="1117041"/>
    <lineage>
        <taxon>Bacteria</taxon>
        <taxon>Bacillati</taxon>
        <taxon>Bacillota</taxon>
        <taxon>Bacilli</taxon>
        <taxon>Bacillales</taxon>
        <taxon>Alicyclobacillaceae</taxon>
        <taxon>Effusibacillus</taxon>
    </lineage>
</organism>
<dbReference type="Gene3D" id="2.30.30.40">
    <property type="entry name" value="SH3 Domains"/>
    <property type="match status" value="1"/>
</dbReference>
<dbReference type="RefSeq" id="WP_380026755.1">
    <property type="nucleotide sequence ID" value="NZ_JBHSHC010000112.1"/>
</dbReference>
<evidence type="ECO:0000256" key="6">
    <source>
        <dbReference type="ARBA" id="ARBA00022679"/>
    </source>
</evidence>
<reference evidence="17" key="1">
    <citation type="journal article" date="2019" name="Int. J. Syst. Evol. Microbiol.">
        <title>The Global Catalogue of Microorganisms (GCM) 10K type strain sequencing project: providing services to taxonomists for standard genome sequencing and annotation.</title>
        <authorList>
            <consortium name="The Broad Institute Genomics Platform"/>
            <consortium name="The Broad Institute Genome Sequencing Center for Infectious Disease"/>
            <person name="Wu L."/>
            <person name="Ma J."/>
        </authorList>
    </citation>
    <scope>NUCLEOTIDE SEQUENCE [LARGE SCALE GENOMIC DNA]</scope>
    <source>
        <strain evidence="17">WYCCWR 12678</strain>
    </source>
</reference>
<feature type="domain" description="HPt" evidence="15">
    <location>
        <begin position="1"/>
        <end position="103"/>
    </location>
</feature>
<dbReference type="PROSITE" id="PS50109">
    <property type="entry name" value="HIS_KIN"/>
    <property type="match status" value="1"/>
</dbReference>
<feature type="region of interest" description="Disordered" evidence="12">
    <location>
        <begin position="276"/>
        <end position="300"/>
    </location>
</feature>
<dbReference type="PANTHER" id="PTHR43395:SF1">
    <property type="entry name" value="CHEMOTAXIS PROTEIN CHEA"/>
    <property type="match status" value="1"/>
</dbReference>
<name>A0ABV9Q2T9_9BACL</name>
<dbReference type="SMART" id="SM01231">
    <property type="entry name" value="H-kinase_dim"/>
    <property type="match status" value="1"/>
</dbReference>
<dbReference type="EMBL" id="JBHSHC010000112">
    <property type="protein sequence ID" value="MFC4768806.1"/>
    <property type="molecule type" value="Genomic_DNA"/>
</dbReference>
<dbReference type="Gene3D" id="3.30.70.1110">
    <property type="entry name" value="Histidine kinase CheA-like, P2 response regulator-binding domain"/>
    <property type="match status" value="1"/>
</dbReference>
<comment type="caution">
    <text evidence="16">The sequence shown here is derived from an EMBL/GenBank/DDBJ whole genome shotgun (WGS) entry which is preliminary data.</text>
</comment>
<dbReference type="EC" id="2.7.13.3" evidence="2"/>
<evidence type="ECO:0000256" key="9">
    <source>
        <dbReference type="ARBA" id="ARBA00022840"/>
    </source>
</evidence>
<dbReference type="InterPro" id="IPR003594">
    <property type="entry name" value="HATPase_dom"/>
</dbReference>
<dbReference type="Pfam" id="PF02518">
    <property type="entry name" value="HATPase_c"/>
    <property type="match status" value="1"/>
</dbReference>
<dbReference type="SMART" id="SM00260">
    <property type="entry name" value="CheW"/>
    <property type="match status" value="1"/>
</dbReference>
<evidence type="ECO:0000313" key="16">
    <source>
        <dbReference type="EMBL" id="MFC4768806.1"/>
    </source>
</evidence>
<evidence type="ECO:0000256" key="8">
    <source>
        <dbReference type="ARBA" id="ARBA00022777"/>
    </source>
</evidence>
<dbReference type="Pfam" id="PF07194">
    <property type="entry name" value="P2"/>
    <property type="match status" value="1"/>
</dbReference>
<evidence type="ECO:0000256" key="12">
    <source>
        <dbReference type="SAM" id="MobiDB-lite"/>
    </source>
</evidence>
<feature type="domain" description="CheW-like" evidence="14">
    <location>
        <begin position="555"/>
        <end position="687"/>
    </location>
</feature>
<evidence type="ECO:0000256" key="11">
    <source>
        <dbReference type="PROSITE-ProRule" id="PRU00110"/>
    </source>
</evidence>
<comment type="catalytic activity">
    <reaction evidence="1">
        <text>ATP + protein L-histidine = ADP + protein N-phospho-L-histidine.</text>
        <dbReference type="EC" id="2.7.13.3"/>
    </reaction>
</comment>